<gene>
    <name evidence="1" type="ORF">GLOINDRAFT_85985</name>
</gene>
<dbReference type="HOGENOM" id="CLU_1455142_0_0_1"/>
<evidence type="ECO:0000313" key="1">
    <source>
        <dbReference type="EMBL" id="ESA03168.1"/>
    </source>
</evidence>
<dbReference type="EMBL" id="KI295214">
    <property type="protein sequence ID" value="ESA03168.1"/>
    <property type="molecule type" value="Genomic_DNA"/>
</dbReference>
<name>U9TA20_RHIID</name>
<proteinExistence type="predicted"/>
<protein>
    <submittedName>
        <fullName evidence="1">Uncharacterized protein</fullName>
    </submittedName>
</protein>
<dbReference type="AlphaFoldDB" id="U9TA20"/>
<accession>U9TA20</accession>
<organism evidence="1">
    <name type="scientific">Rhizophagus irregularis (strain DAOM 181602 / DAOM 197198 / MUCL 43194)</name>
    <name type="common">Arbuscular mycorrhizal fungus</name>
    <name type="synonym">Glomus intraradices</name>
    <dbReference type="NCBI Taxonomy" id="747089"/>
    <lineage>
        <taxon>Eukaryota</taxon>
        <taxon>Fungi</taxon>
        <taxon>Fungi incertae sedis</taxon>
        <taxon>Mucoromycota</taxon>
        <taxon>Glomeromycotina</taxon>
        <taxon>Glomeromycetes</taxon>
        <taxon>Glomerales</taxon>
        <taxon>Glomeraceae</taxon>
        <taxon>Rhizophagus</taxon>
    </lineage>
</organism>
<reference evidence="1" key="1">
    <citation type="submission" date="2013-07" db="EMBL/GenBank/DDBJ databases">
        <title>The genome of an arbuscular mycorrhizal fungus provides insights into the evolution of the oldest plant symbiosis.</title>
        <authorList>
            <consortium name="DOE Joint Genome Institute"/>
            <person name="Tisserant E."/>
            <person name="Malbreil M."/>
            <person name="Kuo A."/>
            <person name="Kohler A."/>
            <person name="Symeonidi A."/>
            <person name="Balestrini R."/>
            <person name="Charron P."/>
            <person name="Duensing N."/>
            <person name="Frei-dit-Frey N."/>
            <person name="Gianinazzi-Pearson V."/>
            <person name="Gilbert B."/>
            <person name="Handa Y."/>
            <person name="Hijri M."/>
            <person name="Kaul R."/>
            <person name="Kawaguchi M."/>
            <person name="Krajinski F."/>
            <person name="Lammers P."/>
            <person name="Lapierre D."/>
            <person name="Masclaux F.G."/>
            <person name="Murat C."/>
            <person name="Morin E."/>
            <person name="Ndikumana S."/>
            <person name="Pagni M."/>
            <person name="Petitpierre D."/>
            <person name="Requena N."/>
            <person name="Rosikiewicz P."/>
            <person name="Riley R."/>
            <person name="Saito K."/>
            <person name="San Clemente H."/>
            <person name="Shapiro H."/>
            <person name="van Tuinen D."/>
            <person name="Becard G."/>
            <person name="Bonfante P."/>
            <person name="Paszkowski U."/>
            <person name="Shachar-Hill Y."/>
            <person name="Young J.P."/>
            <person name="Sanders I.R."/>
            <person name="Henrissat B."/>
            <person name="Rensing S.A."/>
            <person name="Grigoriev I.V."/>
            <person name="Corradi N."/>
            <person name="Roux C."/>
            <person name="Martin F."/>
        </authorList>
    </citation>
    <scope>NUCLEOTIDE SEQUENCE</scope>
    <source>
        <strain evidence="1">DAOM 197198</strain>
    </source>
</reference>
<sequence length="186" mass="21724">MLTKAIILGSRQKPRARLRSLVSTLGKGCDRNKSGKNRARISRWEKPIDKIRCLESHSTFRTELYDFVFYSNLVEKCTIVLSIVLVTKFYLEEDKINIKNFSILQKLTHPYYFICVANLLFHAYISQLFENGKNVHSRPFSVRQILVLTGLREIIFLSARAQWSVANNYRGSRNPHTKFMFLFISN</sequence>